<evidence type="ECO:0000256" key="7">
    <source>
        <dbReference type="SAM" id="MobiDB-lite"/>
    </source>
</evidence>
<evidence type="ECO:0000256" key="8">
    <source>
        <dbReference type="SAM" id="SignalP"/>
    </source>
</evidence>
<dbReference type="SMART" id="SM01169">
    <property type="entry name" value="DUF1943"/>
    <property type="match status" value="1"/>
</dbReference>
<keyword evidence="3" id="KW-0758">Storage protein</keyword>
<dbReference type="PANTHER" id="PTHR23345:SF29">
    <property type="entry name" value="VITELLOGENIN 3, PHOSVITINLESS"/>
    <property type="match status" value="1"/>
</dbReference>
<dbReference type="InterPro" id="IPR001747">
    <property type="entry name" value="Vitellogenin_N"/>
</dbReference>
<feature type="chain" id="PRO_5043452429" description="Vitellogenin domain-containing protein" evidence="8">
    <location>
        <begin position="16"/>
        <end position="1282"/>
    </location>
</feature>
<organism evidence="10 11">
    <name type="scientific">Zoarces viviparus</name>
    <name type="common">Viviparous eelpout</name>
    <name type="synonym">Blennius viviparus</name>
    <dbReference type="NCBI Taxonomy" id="48416"/>
    <lineage>
        <taxon>Eukaryota</taxon>
        <taxon>Metazoa</taxon>
        <taxon>Chordata</taxon>
        <taxon>Craniata</taxon>
        <taxon>Vertebrata</taxon>
        <taxon>Euteleostomi</taxon>
        <taxon>Actinopterygii</taxon>
        <taxon>Neopterygii</taxon>
        <taxon>Teleostei</taxon>
        <taxon>Neoteleostei</taxon>
        <taxon>Acanthomorphata</taxon>
        <taxon>Eupercaria</taxon>
        <taxon>Perciformes</taxon>
        <taxon>Cottioidei</taxon>
        <taxon>Zoarcales</taxon>
        <taxon>Zoarcidae</taxon>
        <taxon>Zoarcinae</taxon>
        <taxon>Zoarces</taxon>
    </lineage>
</organism>
<dbReference type="InterPro" id="IPR015255">
    <property type="entry name" value="Vitellinogen_open_b-sht"/>
</dbReference>
<keyword evidence="11" id="KW-1185">Reference proteome</keyword>
<dbReference type="GO" id="GO:0005319">
    <property type="term" value="F:lipid transporter activity"/>
    <property type="evidence" value="ECO:0007669"/>
    <property type="project" value="InterPro"/>
</dbReference>
<evidence type="ECO:0000256" key="1">
    <source>
        <dbReference type="ARBA" id="ARBA00022553"/>
    </source>
</evidence>
<dbReference type="Pfam" id="PF09172">
    <property type="entry name" value="Vit_open_b-sht"/>
    <property type="match status" value="1"/>
</dbReference>
<dbReference type="Gene3D" id="2.20.80.10">
    <property type="entry name" value="Lipovitellin-phosvitin complex, chain A, domain 4"/>
    <property type="match status" value="1"/>
</dbReference>
<evidence type="ECO:0000259" key="9">
    <source>
        <dbReference type="PROSITE" id="PS51211"/>
    </source>
</evidence>
<gene>
    <name evidence="10" type="ORF">VZT92_022121</name>
</gene>
<feature type="disulfide bond" evidence="6">
    <location>
        <begin position="170"/>
        <end position="196"/>
    </location>
</feature>
<dbReference type="Gene3D" id="2.20.50.20">
    <property type="entry name" value="Lipovitellin. Chain A, domain 3"/>
    <property type="match status" value="1"/>
</dbReference>
<evidence type="ECO:0000313" key="11">
    <source>
        <dbReference type="Proteomes" id="UP001488805"/>
    </source>
</evidence>
<dbReference type="GO" id="GO:0071391">
    <property type="term" value="P:cellular response to estrogen stimulus"/>
    <property type="evidence" value="ECO:0007669"/>
    <property type="project" value="TreeGrafter"/>
</dbReference>
<dbReference type="SUPFAM" id="SSF48431">
    <property type="entry name" value="Lipovitellin-phosvitin complex, superhelical domain"/>
    <property type="match status" value="1"/>
</dbReference>
<dbReference type="Gene3D" id="1.25.10.20">
    <property type="entry name" value="Vitellinogen, superhelical"/>
    <property type="match status" value="1"/>
</dbReference>
<dbReference type="InterPro" id="IPR015817">
    <property type="entry name" value="Vitellinogen_open_b-sht_sub1"/>
</dbReference>
<dbReference type="InterPro" id="IPR015816">
    <property type="entry name" value="Vitellinogen_b-sht_N"/>
</dbReference>
<sequence length="1282" mass="143306">MRGLFLCCLVALASSQSVHYELGLNPKKIYEYKYVGAVNFGLGISYLAESATRISCKISIVGASAKTFILQVSDFAFEDFNGIQGRDFNGIQGRNKFNASPKLTQRIASQLSKPFVFDYESGHVSNIRTSVEISDTIVNIVRGILGLFQVTVKTTQIIYELEEAGIHGICQSHYATEVNAATKDMTITQVVNVNNCKGKAAIYRGMATAVLDEDAKARGESIVSTVRCVYTVKPTADGGLITWARGLEQQHFSPFNVKGGNFKMEAKNELVLLSVNDTAEATTFGSMSSRGDLVFKFVNAEVNVPIMMQNLDDPVTKAAELIKHLAEVNRYQIDSATSEDTIKLYQLLRVMPYEGLEVLWKQFAGNEEQRRWFLDVIVEVSDARILKFFEMRFQAGDVSANEALQTLVVAFNHLQAIPDLVEMAKMFLKMPFSKSNVYLWNTVVLSYGSLVYKHCAYYTPCPVAVVQPLLDMAVESLRNGNQTDMVLALKALGNAGHPGSIKTIMRFLPGVAATPVDLPPRVLSAAVQSMRLIAARDPHSVQDIAMSLFLQKNLPTEIRMLAFMILFDCKPSMAVVSIVTVHLQEEKDLHVISFAYSYLKSLSRSSTPNNHALSTACNVAVKILAPRFGCISYHYSKAVHMDWFNDDFLIGTATEVFMLRSATSIFPTEIMMKGKFYFIGRILELMELGVRADGLSALFGDDIPGFKGDLSFSDFQAVLNVLQNWEIMPDDKPVLTAYSRASGQEWFFTDLSKETIKNIIKDASHSAKKGSSLWAAIEKLQRGVSWHWTKAFLILEVRYFQATILGFPLEISKYYNSISGITVNATVAVNPPMTDRLGQLLTSEISLETDGFIGFTKDSWVFYGINTELFQCGSEFKAKVPLTIPWKFSAKINVAEKKFALDFAPCKKEFDLVSFSSNVYAVTRNIEEPDLAKMTPIIPNYFDSNDEVVPTGPTVVTPESDQLPTRNIWQQRDRMCAESNIYDTGLCVEYKLRRDYYHEEYPLYYFLGYTHMAFKVGPAQANNAVDKIHFEVNVGPSSLPANAIQLLETVRGLSKEATQQEGLPSDSASGIRSHHSHRDNLMEVMEGRNSTPEAMFNVNAFAISGNNKPEGYNAVFFNTPEAKIRKTQLIVSQVGEDTTWKMCIDTTVKPYVESKANIRWGAECQSYQMSIISPTARLLGARPTIKVRIHWTRIPEKMSEVCTRIKKYIPGVALLLRFDQKQERNTKQEISATVVESSADSIDVKIKFPEFTVYHQDIPFPLPPVSRTFNTDNTTIDNFGQA</sequence>
<feature type="signal peptide" evidence="8">
    <location>
        <begin position="1"/>
        <end position="15"/>
    </location>
</feature>
<dbReference type="PANTHER" id="PTHR23345">
    <property type="entry name" value="VITELLOGENIN-RELATED"/>
    <property type="match status" value="1"/>
</dbReference>
<protein>
    <recommendedName>
        <fullName evidence="9">Vitellogenin domain-containing protein</fullName>
    </recommendedName>
</protein>
<dbReference type="EMBL" id="JBCEZU010000434">
    <property type="protein sequence ID" value="KAK9519386.1"/>
    <property type="molecule type" value="Genomic_DNA"/>
</dbReference>
<evidence type="ECO:0000256" key="6">
    <source>
        <dbReference type="PROSITE-ProRule" id="PRU00557"/>
    </source>
</evidence>
<keyword evidence="4 6" id="KW-1015">Disulfide bond</keyword>
<keyword evidence="2 8" id="KW-0732">Signal</keyword>
<keyword evidence="1" id="KW-0597">Phosphoprotein</keyword>
<evidence type="ECO:0000256" key="4">
    <source>
        <dbReference type="ARBA" id="ARBA00023157"/>
    </source>
</evidence>
<dbReference type="InterPro" id="IPR015258">
    <property type="entry name" value="Vitellinogen_b-sht_shell"/>
</dbReference>
<dbReference type="SMART" id="SM00638">
    <property type="entry name" value="LPD_N"/>
    <property type="match status" value="1"/>
</dbReference>
<dbReference type="Proteomes" id="UP001488805">
    <property type="component" value="Unassembled WGS sequence"/>
</dbReference>
<accession>A0AAW1EA46</accession>
<dbReference type="PROSITE" id="PS51211">
    <property type="entry name" value="VITELLOGENIN"/>
    <property type="match status" value="1"/>
</dbReference>
<dbReference type="Gene3D" id="2.30.230.10">
    <property type="entry name" value="Lipovitellin, beta-sheet shell regions, chain A"/>
    <property type="match status" value="1"/>
</dbReference>
<dbReference type="Pfam" id="PF09175">
    <property type="entry name" value="Vit_b-sht_shell"/>
    <property type="match status" value="1"/>
</dbReference>
<evidence type="ECO:0000313" key="10">
    <source>
        <dbReference type="EMBL" id="KAK9519386.1"/>
    </source>
</evidence>
<dbReference type="InterPro" id="IPR050733">
    <property type="entry name" value="Vitellogenin/Apolipophorin"/>
</dbReference>
<dbReference type="GO" id="GO:0032355">
    <property type="term" value="P:response to estradiol"/>
    <property type="evidence" value="ECO:0007669"/>
    <property type="project" value="TreeGrafter"/>
</dbReference>
<comment type="caution">
    <text evidence="6">Lacks conserved residue(s) required for the propagation of feature annotation.</text>
</comment>
<feature type="region of interest" description="Disordered" evidence="7">
    <location>
        <begin position="1055"/>
        <end position="1074"/>
    </location>
</feature>
<comment type="caution">
    <text evidence="10">The sequence shown here is derived from an EMBL/GenBank/DDBJ whole genome shotgun (WGS) entry which is preliminary data.</text>
</comment>
<reference evidence="10 11" key="1">
    <citation type="journal article" date="2024" name="Genome Biol. Evol.">
        <title>Chromosome-level genome assembly of the viviparous eelpout Zoarces viviparus.</title>
        <authorList>
            <person name="Fuhrmann N."/>
            <person name="Brasseur M.V."/>
            <person name="Bakowski C.E."/>
            <person name="Podsiadlowski L."/>
            <person name="Prost S."/>
            <person name="Krehenwinkel H."/>
            <person name="Mayer C."/>
        </authorList>
    </citation>
    <scope>NUCLEOTIDE SEQUENCE [LARGE SCALE GENOMIC DNA]</scope>
    <source>
        <strain evidence="10">NO-MEL_2022_Ind0_liver</strain>
    </source>
</reference>
<evidence type="ECO:0000256" key="3">
    <source>
        <dbReference type="ARBA" id="ARBA00022761"/>
    </source>
</evidence>
<dbReference type="SUPFAM" id="SSF56968">
    <property type="entry name" value="Lipovitellin-phosvitin complex, beta-sheet shell regions"/>
    <property type="match status" value="3"/>
</dbReference>
<dbReference type="GO" id="GO:0045735">
    <property type="term" value="F:nutrient reservoir activity"/>
    <property type="evidence" value="ECO:0007669"/>
    <property type="project" value="UniProtKB-KW"/>
</dbReference>
<dbReference type="Pfam" id="PF01347">
    <property type="entry name" value="Vitellogenin_N"/>
    <property type="match status" value="1"/>
</dbReference>
<dbReference type="InterPro" id="IPR011030">
    <property type="entry name" value="Lipovitellin_superhlx_dom"/>
</dbReference>
<dbReference type="InterPro" id="IPR015819">
    <property type="entry name" value="Lipid_transp_b-sht_shell"/>
</dbReference>
<dbReference type="Gene3D" id="2.20.90.10">
    <property type="entry name" value="Vitellinogen, beta-sheet shell domain"/>
    <property type="match status" value="1"/>
</dbReference>
<proteinExistence type="predicted"/>
<feature type="compositionally biased region" description="Polar residues" evidence="7">
    <location>
        <begin position="1056"/>
        <end position="1070"/>
    </location>
</feature>
<name>A0AAW1EA46_ZOAVI</name>
<dbReference type="SMART" id="SM01170">
    <property type="entry name" value="DUF1944"/>
    <property type="match status" value="1"/>
</dbReference>
<evidence type="ECO:0000256" key="2">
    <source>
        <dbReference type="ARBA" id="ARBA00022729"/>
    </source>
</evidence>
<dbReference type="InterPro" id="IPR037088">
    <property type="entry name" value="Vitellinogen_b-sht_shell_sf"/>
</dbReference>
<evidence type="ECO:0000256" key="5">
    <source>
        <dbReference type="ARBA" id="ARBA00023180"/>
    </source>
</evidence>
<dbReference type="FunFam" id="2.20.50.20:FF:000005">
    <property type="entry name" value="Vitellogenin 3"/>
    <property type="match status" value="1"/>
</dbReference>
<feature type="domain" description="Vitellogenin" evidence="9">
    <location>
        <begin position="24"/>
        <end position="670"/>
    </location>
</feature>
<keyword evidence="5" id="KW-0325">Glycoprotein</keyword>